<dbReference type="AlphaFoldDB" id="A0A0F4TP16"/>
<dbReference type="RefSeq" id="WP_046046267.1">
    <property type="nucleotide sequence ID" value="NZ_LACD01000008.1"/>
</dbReference>
<organism evidence="1 2">
    <name type="scientific">Pseudomonas fluorescens</name>
    <dbReference type="NCBI Taxonomy" id="294"/>
    <lineage>
        <taxon>Bacteria</taxon>
        <taxon>Pseudomonadati</taxon>
        <taxon>Pseudomonadota</taxon>
        <taxon>Gammaproteobacteria</taxon>
        <taxon>Pseudomonadales</taxon>
        <taxon>Pseudomonadaceae</taxon>
        <taxon>Pseudomonas</taxon>
    </lineage>
</organism>
<gene>
    <name evidence="1" type="ORF">VC34_09390</name>
</gene>
<name>A0A0F4TP16_PSEFL</name>
<reference evidence="1 2" key="1">
    <citation type="submission" date="2015-03" db="EMBL/GenBank/DDBJ databases">
        <title>Comparative genomics of Pseudomonas insights into diversity of traits involved in vanlence and defense.</title>
        <authorList>
            <person name="Qin Y."/>
        </authorList>
    </citation>
    <scope>NUCLEOTIDE SEQUENCE [LARGE SCALE GENOMIC DNA]</scope>
    <source>
        <strain evidence="1 2">C3</strain>
    </source>
</reference>
<proteinExistence type="predicted"/>
<comment type="caution">
    <text evidence="1">The sequence shown here is derived from an EMBL/GenBank/DDBJ whole genome shotgun (WGS) entry which is preliminary data.</text>
</comment>
<accession>A0A0F4TP16</accession>
<protein>
    <submittedName>
        <fullName evidence="1">Uncharacterized protein</fullName>
    </submittedName>
</protein>
<evidence type="ECO:0000313" key="2">
    <source>
        <dbReference type="Proteomes" id="UP000033500"/>
    </source>
</evidence>
<evidence type="ECO:0000313" key="1">
    <source>
        <dbReference type="EMBL" id="KJZ45730.1"/>
    </source>
</evidence>
<dbReference type="Proteomes" id="UP000033500">
    <property type="component" value="Unassembled WGS sequence"/>
</dbReference>
<dbReference type="PATRIC" id="fig|294.131.peg.6119"/>
<dbReference type="EMBL" id="LACD01000008">
    <property type="protein sequence ID" value="KJZ45730.1"/>
    <property type="molecule type" value="Genomic_DNA"/>
</dbReference>
<sequence>MAAAVIIYVDGPQEMFEEHEDLRIEAAARERLMGFEQADAVSHEDMLARYAEKGLGRVSS</sequence>